<protein>
    <submittedName>
        <fullName evidence="1">Uncharacterized protein</fullName>
    </submittedName>
</protein>
<dbReference type="SUPFAM" id="SSF88697">
    <property type="entry name" value="PUA domain-like"/>
    <property type="match status" value="1"/>
</dbReference>
<dbReference type="EMBL" id="BAJS01000021">
    <property type="protein sequence ID" value="GAK37461.1"/>
    <property type="molecule type" value="Genomic_DNA"/>
</dbReference>
<reference evidence="1 2" key="1">
    <citation type="journal article" date="2015" name="Microbes Environ.">
        <title>Distribution and evolution of nitrogen fixation genes in the phylum bacteroidetes.</title>
        <authorList>
            <person name="Inoue J."/>
            <person name="Oshima K."/>
            <person name="Suda W."/>
            <person name="Sakamoto M."/>
            <person name="Iino T."/>
            <person name="Noda S."/>
            <person name="Hongoh Y."/>
            <person name="Hattori M."/>
            <person name="Ohkuma M."/>
        </authorList>
    </citation>
    <scope>NUCLEOTIDE SEQUENCE [LARGE SCALE GENOMIC DNA]</scope>
    <source>
        <strain evidence="1 2">JCM 15093</strain>
    </source>
</reference>
<keyword evidence="2" id="KW-1185">Reference proteome</keyword>
<organism evidence="1 2">
    <name type="scientific">Bacteroides graminisolvens DSM 19988 = JCM 15093</name>
    <dbReference type="NCBI Taxonomy" id="1121097"/>
    <lineage>
        <taxon>Bacteria</taxon>
        <taxon>Pseudomonadati</taxon>
        <taxon>Bacteroidota</taxon>
        <taxon>Bacteroidia</taxon>
        <taxon>Bacteroidales</taxon>
        <taxon>Bacteroidaceae</taxon>
        <taxon>Bacteroides</taxon>
    </lineage>
</organism>
<sequence>MITISVKQPWAYLLCAGIKGIENRTWKLPEKYKGQKVLIHASAKTDKEPYMLFDDAQIDAIGNDIMDVVASYHNTSAIIGSIVFSDCVINHPSIWAEKTEVDCTNPIKCGSWNTDSCQDGCINHYGLKKPIYNWVCEDSILFDKPVLNVKGKLSFWDYPNIGCEQDEDGKDVCCCHLGIHEKDQVLSYGGGDYRCKYCGGKWHK</sequence>
<comment type="caution">
    <text evidence="1">The sequence shown here is derived from an EMBL/GenBank/DDBJ whole genome shotgun (WGS) entry which is preliminary data.</text>
</comment>
<accession>A0A069D582</accession>
<dbReference type="InterPro" id="IPR015947">
    <property type="entry name" value="PUA-like_sf"/>
</dbReference>
<proteinExistence type="predicted"/>
<dbReference type="OrthoDB" id="359066at2"/>
<evidence type="ECO:0000313" key="1">
    <source>
        <dbReference type="EMBL" id="GAK37461.1"/>
    </source>
</evidence>
<name>A0A069D582_9BACE</name>
<dbReference type="eggNOG" id="ENOG50333HV">
    <property type="taxonomic scope" value="Bacteria"/>
</dbReference>
<dbReference type="Proteomes" id="UP000027601">
    <property type="component" value="Unassembled WGS sequence"/>
</dbReference>
<dbReference type="STRING" id="1121097.GCA_000428125_02330"/>
<dbReference type="Gene3D" id="2.30.130.30">
    <property type="entry name" value="Hypothetical protein"/>
    <property type="match status" value="1"/>
</dbReference>
<dbReference type="RefSeq" id="WP_024997122.1">
    <property type="nucleotide sequence ID" value="NZ_ATZI01000010.1"/>
</dbReference>
<evidence type="ECO:0000313" key="2">
    <source>
        <dbReference type="Proteomes" id="UP000027601"/>
    </source>
</evidence>
<dbReference type="AlphaFoldDB" id="A0A069D582"/>
<gene>
    <name evidence="1" type="ORF">JCM15093_2712</name>
</gene>